<feature type="region of interest" description="Disordered" evidence="1">
    <location>
        <begin position="54"/>
        <end position="74"/>
    </location>
</feature>
<accession>A0A2G2Y6E3</accession>
<reference evidence="2 3" key="1">
    <citation type="journal article" date="2014" name="Nat. Genet.">
        <title>Genome sequence of the hot pepper provides insights into the evolution of pungency in Capsicum species.</title>
        <authorList>
            <person name="Kim S."/>
            <person name="Park M."/>
            <person name="Yeom S.I."/>
            <person name="Kim Y.M."/>
            <person name="Lee J.M."/>
            <person name="Lee H.A."/>
            <person name="Seo E."/>
            <person name="Choi J."/>
            <person name="Cheong K."/>
            <person name="Kim K.T."/>
            <person name="Jung K."/>
            <person name="Lee G.W."/>
            <person name="Oh S.K."/>
            <person name="Bae C."/>
            <person name="Kim S.B."/>
            <person name="Lee H.Y."/>
            <person name="Kim S.Y."/>
            <person name="Kim M.S."/>
            <person name="Kang B.C."/>
            <person name="Jo Y.D."/>
            <person name="Yang H.B."/>
            <person name="Jeong H.J."/>
            <person name="Kang W.H."/>
            <person name="Kwon J.K."/>
            <person name="Shin C."/>
            <person name="Lim J.Y."/>
            <person name="Park J.H."/>
            <person name="Huh J.H."/>
            <person name="Kim J.S."/>
            <person name="Kim B.D."/>
            <person name="Cohen O."/>
            <person name="Paran I."/>
            <person name="Suh M.C."/>
            <person name="Lee S.B."/>
            <person name="Kim Y.K."/>
            <person name="Shin Y."/>
            <person name="Noh S.J."/>
            <person name="Park J."/>
            <person name="Seo Y.S."/>
            <person name="Kwon S.Y."/>
            <person name="Kim H.A."/>
            <person name="Park J.M."/>
            <person name="Kim H.J."/>
            <person name="Choi S.B."/>
            <person name="Bosland P.W."/>
            <person name="Reeves G."/>
            <person name="Jo S.H."/>
            <person name="Lee B.W."/>
            <person name="Cho H.T."/>
            <person name="Choi H.S."/>
            <person name="Lee M.S."/>
            <person name="Yu Y."/>
            <person name="Do Choi Y."/>
            <person name="Park B.S."/>
            <person name="van Deynze A."/>
            <person name="Ashrafi H."/>
            <person name="Hill T."/>
            <person name="Kim W.T."/>
            <person name="Pai H.S."/>
            <person name="Ahn H.K."/>
            <person name="Yeam I."/>
            <person name="Giovannoni J.J."/>
            <person name="Rose J.K."/>
            <person name="Sorensen I."/>
            <person name="Lee S.J."/>
            <person name="Kim R.W."/>
            <person name="Choi I.Y."/>
            <person name="Choi B.S."/>
            <person name="Lim J.S."/>
            <person name="Lee Y.H."/>
            <person name="Choi D."/>
        </authorList>
    </citation>
    <scope>NUCLEOTIDE SEQUENCE [LARGE SCALE GENOMIC DNA]</scope>
    <source>
        <strain evidence="3">cv. CM334</strain>
    </source>
</reference>
<evidence type="ECO:0000313" key="3">
    <source>
        <dbReference type="Proteomes" id="UP000222542"/>
    </source>
</evidence>
<dbReference type="Gramene" id="PHT65292">
    <property type="protein sequence ID" value="PHT65292"/>
    <property type="gene ID" value="T459_29717"/>
</dbReference>
<dbReference type="EMBL" id="AYRZ02000012">
    <property type="protein sequence ID" value="PHT65292.1"/>
    <property type="molecule type" value="Genomic_DNA"/>
</dbReference>
<name>A0A2G2Y6E3_CAPAN</name>
<dbReference type="STRING" id="4072.A0A2G2Y6E3"/>
<comment type="caution">
    <text evidence="2">The sequence shown here is derived from an EMBL/GenBank/DDBJ whole genome shotgun (WGS) entry which is preliminary data.</text>
</comment>
<reference evidence="2 3" key="2">
    <citation type="journal article" date="2017" name="Genome Biol.">
        <title>New reference genome sequences of hot pepper reveal the massive evolution of plant disease-resistance genes by retroduplication.</title>
        <authorList>
            <person name="Kim S."/>
            <person name="Park J."/>
            <person name="Yeom S.I."/>
            <person name="Kim Y.M."/>
            <person name="Seo E."/>
            <person name="Kim K.T."/>
            <person name="Kim M.S."/>
            <person name="Lee J.M."/>
            <person name="Cheong K."/>
            <person name="Shin H.S."/>
            <person name="Kim S.B."/>
            <person name="Han K."/>
            <person name="Lee J."/>
            <person name="Park M."/>
            <person name="Lee H.A."/>
            <person name="Lee H.Y."/>
            <person name="Lee Y."/>
            <person name="Oh S."/>
            <person name="Lee J.H."/>
            <person name="Choi E."/>
            <person name="Choi E."/>
            <person name="Lee S.E."/>
            <person name="Jeon J."/>
            <person name="Kim H."/>
            <person name="Choi G."/>
            <person name="Song H."/>
            <person name="Lee J."/>
            <person name="Lee S.C."/>
            <person name="Kwon J.K."/>
            <person name="Lee H.Y."/>
            <person name="Koo N."/>
            <person name="Hong Y."/>
            <person name="Kim R.W."/>
            <person name="Kang W.H."/>
            <person name="Huh J.H."/>
            <person name="Kang B.C."/>
            <person name="Yang T.J."/>
            <person name="Lee Y.H."/>
            <person name="Bennetzen J.L."/>
            <person name="Choi D."/>
        </authorList>
    </citation>
    <scope>NUCLEOTIDE SEQUENCE [LARGE SCALE GENOMIC DNA]</scope>
    <source>
        <strain evidence="3">cv. CM334</strain>
    </source>
</reference>
<feature type="region of interest" description="Disordered" evidence="1">
    <location>
        <begin position="1"/>
        <end position="22"/>
    </location>
</feature>
<organism evidence="2 3">
    <name type="scientific">Capsicum annuum</name>
    <name type="common">Capsicum pepper</name>
    <dbReference type="NCBI Taxonomy" id="4072"/>
    <lineage>
        <taxon>Eukaryota</taxon>
        <taxon>Viridiplantae</taxon>
        <taxon>Streptophyta</taxon>
        <taxon>Embryophyta</taxon>
        <taxon>Tracheophyta</taxon>
        <taxon>Spermatophyta</taxon>
        <taxon>Magnoliopsida</taxon>
        <taxon>eudicotyledons</taxon>
        <taxon>Gunneridae</taxon>
        <taxon>Pentapetalae</taxon>
        <taxon>asterids</taxon>
        <taxon>lamiids</taxon>
        <taxon>Solanales</taxon>
        <taxon>Solanaceae</taxon>
        <taxon>Solanoideae</taxon>
        <taxon>Capsiceae</taxon>
        <taxon>Capsicum</taxon>
    </lineage>
</organism>
<dbReference type="AlphaFoldDB" id="A0A2G2Y6E3"/>
<gene>
    <name evidence="2" type="ORF">T459_29717</name>
</gene>
<proteinExistence type="predicted"/>
<evidence type="ECO:0000256" key="1">
    <source>
        <dbReference type="SAM" id="MobiDB-lite"/>
    </source>
</evidence>
<evidence type="ECO:0000313" key="2">
    <source>
        <dbReference type="EMBL" id="PHT65292.1"/>
    </source>
</evidence>
<feature type="compositionally biased region" description="Polar residues" evidence="1">
    <location>
        <begin position="93"/>
        <end position="104"/>
    </location>
</feature>
<dbReference type="Proteomes" id="UP000222542">
    <property type="component" value="Unassembled WGS sequence"/>
</dbReference>
<feature type="region of interest" description="Disordered" evidence="1">
    <location>
        <begin position="86"/>
        <end position="110"/>
    </location>
</feature>
<keyword evidence="3" id="KW-1185">Reference proteome</keyword>
<sequence length="110" mass="12102">MCSPDGKSIPGGHGSPNENDRKRLRRLYQSKTFKVEISFAAKILMQSITNALCGQKNNGNSSPGGHGCPNETDMKRLRRPYQSKKIQDGDQFCCQNPNAETTSRGKLAAM</sequence>
<protein>
    <submittedName>
        <fullName evidence="2">Uncharacterized protein</fullName>
    </submittedName>
</protein>